<accession>A0A0D3CMJ0</accession>
<feature type="compositionally biased region" description="Basic residues" evidence="1">
    <location>
        <begin position="149"/>
        <end position="158"/>
    </location>
</feature>
<dbReference type="AlphaFoldDB" id="A0A0D3CMJ0"/>
<organism evidence="2 3">
    <name type="scientific">Brassica oleracea var. oleracea</name>
    <dbReference type="NCBI Taxonomy" id="109376"/>
    <lineage>
        <taxon>Eukaryota</taxon>
        <taxon>Viridiplantae</taxon>
        <taxon>Streptophyta</taxon>
        <taxon>Embryophyta</taxon>
        <taxon>Tracheophyta</taxon>
        <taxon>Spermatophyta</taxon>
        <taxon>Magnoliopsida</taxon>
        <taxon>eudicotyledons</taxon>
        <taxon>Gunneridae</taxon>
        <taxon>Pentapetalae</taxon>
        <taxon>rosids</taxon>
        <taxon>malvids</taxon>
        <taxon>Brassicales</taxon>
        <taxon>Brassicaceae</taxon>
        <taxon>Brassiceae</taxon>
        <taxon>Brassica</taxon>
    </lineage>
</organism>
<feature type="compositionally biased region" description="Basic residues" evidence="1">
    <location>
        <begin position="173"/>
        <end position="190"/>
    </location>
</feature>
<dbReference type="EnsemblPlants" id="Bo5g145220.1">
    <property type="protein sequence ID" value="Bo5g145220.1"/>
    <property type="gene ID" value="Bo5g145220"/>
</dbReference>
<dbReference type="eggNOG" id="KOG1075">
    <property type="taxonomic scope" value="Eukaryota"/>
</dbReference>
<feature type="region of interest" description="Disordered" evidence="1">
    <location>
        <begin position="76"/>
        <end position="129"/>
    </location>
</feature>
<sequence>MILEKERKALEAELLIIENKDTKTEKYLLDTTEKDNRPSSERALPHRDHQPLVTREALNEALEEVRDTMIQYTQCADPTESAARRERMRKAEEKGQLEETAVRMVQANLSSNDAEGPSKETENSAERIPASLRLGPSVPVEIEKEAAPTKKRLGRPPGKRTIPLSPKLTKGSTSRKRKIQQTKPPMVRRKMITEEAKASRQKTRGRISNSHDAEGSTNTSDNQPLCNTGLGNPRTVRRLKEMKRDIFPDIIFLMETKNPDAFILKKTEQLQYEHSHLVSLVGHGAGGLCLLWK</sequence>
<proteinExistence type="predicted"/>
<name>A0A0D3CMJ0_BRAOL</name>
<feature type="compositionally biased region" description="Basic and acidic residues" evidence="1">
    <location>
        <begin position="116"/>
        <end position="125"/>
    </location>
</feature>
<feature type="compositionally biased region" description="Basic and acidic residues" evidence="1">
    <location>
        <begin position="82"/>
        <end position="101"/>
    </location>
</feature>
<evidence type="ECO:0000256" key="1">
    <source>
        <dbReference type="SAM" id="MobiDB-lite"/>
    </source>
</evidence>
<dbReference type="HOGENOM" id="CLU_951077_0_0_1"/>
<dbReference type="Gramene" id="Bo5g145220.1">
    <property type="protein sequence ID" value="Bo5g145220.1"/>
    <property type="gene ID" value="Bo5g145220"/>
</dbReference>
<protein>
    <submittedName>
        <fullName evidence="2">Uncharacterized protein</fullName>
    </submittedName>
</protein>
<evidence type="ECO:0000313" key="2">
    <source>
        <dbReference type="EnsemblPlants" id="Bo5g145220.1"/>
    </source>
</evidence>
<feature type="compositionally biased region" description="Polar residues" evidence="1">
    <location>
        <begin position="215"/>
        <end position="230"/>
    </location>
</feature>
<keyword evidence="3" id="KW-1185">Reference proteome</keyword>
<reference evidence="2" key="2">
    <citation type="submission" date="2015-03" db="UniProtKB">
        <authorList>
            <consortium name="EnsemblPlants"/>
        </authorList>
    </citation>
    <scope>IDENTIFICATION</scope>
</reference>
<dbReference type="Proteomes" id="UP000032141">
    <property type="component" value="Chromosome C5"/>
</dbReference>
<evidence type="ECO:0000313" key="3">
    <source>
        <dbReference type="Proteomes" id="UP000032141"/>
    </source>
</evidence>
<feature type="region of interest" description="Disordered" evidence="1">
    <location>
        <begin position="142"/>
        <end position="233"/>
    </location>
</feature>
<reference evidence="2 3" key="1">
    <citation type="journal article" date="2014" name="Genome Biol.">
        <title>Transcriptome and methylome profiling reveals relics of genome dominance in the mesopolyploid Brassica oleracea.</title>
        <authorList>
            <person name="Parkin I.A."/>
            <person name="Koh C."/>
            <person name="Tang H."/>
            <person name="Robinson S.J."/>
            <person name="Kagale S."/>
            <person name="Clarke W.E."/>
            <person name="Town C.D."/>
            <person name="Nixon J."/>
            <person name="Krishnakumar V."/>
            <person name="Bidwell S.L."/>
            <person name="Denoeud F."/>
            <person name="Belcram H."/>
            <person name="Links M.G."/>
            <person name="Just J."/>
            <person name="Clarke C."/>
            <person name="Bender T."/>
            <person name="Huebert T."/>
            <person name="Mason A.S."/>
            <person name="Pires J.C."/>
            <person name="Barker G."/>
            <person name="Moore J."/>
            <person name="Walley P.G."/>
            <person name="Manoli S."/>
            <person name="Batley J."/>
            <person name="Edwards D."/>
            <person name="Nelson M.N."/>
            <person name="Wang X."/>
            <person name="Paterson A.H."/>
            <person name="King G."/>
            <person name="Bancroft I."/>
            <person name="Chalhoub B."/>
            <person name="Sharpe A.G."/>
        </authorList>
    </citation>
    <scope>NUCLEOTIDE SEQUENCE</scope>
    <source>
        <strain evidence="2 3">cv. TO1000</strain>
    </source>
</reference>